<reference evidence="4 5" key="1">
    <citation type="submission" date="2017-08" db="EMBL/GenBank/DDBJ databases">
        <title>Substantial Increase in Enzyme Production by Combined Drug-Resistance Mutations in Paenibacillus agaridevorans.</title>
        <authorList>
            <person name="Tanaka Y."/>
            <person name="Funane K."/>
            <person name="Hosaka T."/>
            <person name="Shiwa Y."/>
            <person name="Fujita N."/>
            <person name="Miyazaki T."/>
            <person name="Yoshikawa H."/>
            <person name="Murakami K."/>
            <person name="Kasahara K."/>
            <person name="Inaoka T."/>
            <person name="Hiraga Y."/>
            <person name="Ochi K."/>
        </authorList>
    </citation>
    <scope>NUCLEOTIDE SEQUENCE [LARGE SCALE GENOMIC DNA]</scope>
    <source>
        <strain evidence="4 5">T-3040</strain>
    </source>
</reference>
<dbReference type="Pfam" id="PF00881">
    <property type="entry name" value="Nitroreductase"/>
    <property type="match status" value="1"/>
</dbReference>
<gene>
    <name evidence="4" type="ORF">PAT3040_04598</name>
</gene>
<dbReference type="InterPro" id="IPR000415">
    <property type="entry name" value="Nitroreductase-like"/>
</dbReference>
<evidence type="ECO:0000313" key="4">
    <source>
        <dbReference type="EMBL" id="GBG09921.1"/>
    </source>
</evidence>
<keyword evidence="5" id="KW-1185">Reference proteome</keyword>
<dbReference type="Proteomes" id="UP000245202">
    <property type="component" value="Unassembled WGS sequence"/>
</dbReference>
<dbReference type="InterPro" id="IPR029479">
    <property type="entry name" value="Nitroreductase"/>
</dbReference>
<dbReference type="EMBL" id="BDQX01000281">
    <property type="protein sequence ID" value="GBG09921.1"/>
    <property type="molecule type" value="Genomic_DNA"/>
</dbReference>
<dbReference type="CDD" id="cd02137">
    <property type="entry name" value="MhqN-like"/>
    <property type="match status" value="1"/>
</dbReference>
<sequence length="228" mass="25224">MAQLIDSQVKVQTSITGHNNIPFFQVVGERRSVRKYDNSVRIADEELLEMLTIAAKAPSSANMQPWRFMVITDEELKAKLVPIAFNQSQVAEASAVIIVMADLEMYTLAEDIYGASVKAGYMSEEVKTNMVANYTKMYSSLPADRLRELVAFDTGLVAMQLMLTARAKGYDTVPMGGYNRDGVKELLGISDRYLPTLMLPIGKAASPGHQSTRLPIENIVYFNGGKMD</sequence>
<dbReference type="GO" id="GO:0016491">
    <property type="term" value="F:oxidoreductase activity"/>
    <property type="evidence" value="ECO:0007669"/>
    <property type="project" value="UniProtKB-KW"/>
</dbReference>
<keyword evidence="2" id="KW-0560">Oxidoreductase</keyword>
<evidence type="ECO:0000259" key="3">
    <source>
        <dbReference type="Pfam" id="PF00881"/>
    </source>
</evidence>
<accession>A0A2R5F271</accession>
<dbReference type="PANTHER" id="PTHR43673">
    <property type="entry name" value="NAD(P)H NITROREDUCTASE YDGI-RELATED"/>
    <property type="match status" value="1"/>
</dbReference>
<dbReference type="Gene3D" id="3.40.109.10">
    <property type="entry name" value="NADH Oxidase"/>
    <property type="match status" value="1"/>
</dbReference>
<protein>
    <submittedName>
        <fullName evidence="4">NAD(P)H nitroreductase</fullName>
    </submittedName>
</protein>
<dbReference type="SUPFAM" id="SSF55469">
    <property type="entry name" value="FMN-dependent nitroreductase-like"/>
    <property type="match status" value="1"/>
</dbReference>
<evidence type="ECO:0000313" key="5">
    <source>
        <dbReference type="Proteomes" id="UP000245202"/>
    </source>
</evidence>
<proteinExistence type="inferred from homology"/>
<comment type="similarity">
    <text evidence="1">Belongs to the nitroreductase family.</text>
</comment>
<organism evidence="4 5">
    <name type="scientific">Paenibacillus agaridevorans</name>
    <dbReference type="NCBI Taxonomy" id="171404"/>
    <lineage>
        <taxon>Bacteria</taxon>
        <taxon>Bacillati</taxon>
        <taxon>Bacillota</taxon>
        <taxon>Bacilli</taxon>
        <taxon>Bacillales</taxon>
        <taxon>Paenibacillaceae</taxon>
        <taxon>Paenibacillus</taxon>
    </lineage>
</organism>
<evidence type="ECO:0000256" key="2">
    <source>
        <dbReference type="ARBA" id="ARBA00023002"/>
    </source>
</evidence>
<dbReference type="RefSeq" id="WP_108994534.1">
    <property type="nucleotide sequence ID" value="NZ_BDQX01000281.1"/>
</dbReference>
<dbReference type="AlphaFoldDB" id="A0A2R5F271"/>
<comment type="caution">
    <text evidence="4">The sequence shown here is derived from an EMBL/GenBank/DDBJ whole genome shotgun (WGS) entry which is preliminary data.</text>
</comment>
<dbReference type="PANTHER" id="PTHR43673:SF10">
    <property type="entry name" value="NADH DEHYDROGENASE_NAD(P)H NITROREDUCTASE XCC3605-RELATED"/>
    <property type="match status" value="1"/>
</dbReference>
<name>A0A2R5F271_9BACL</name>
<evidence type="ECO:0000256" key="1">
    <source>
        <dbReference type="ARBA" id="ARBA00007118"/>
    </source>
</evidence>
<feature type="domain" description="Nitroreductase" evidence="3">
    <location>
        <begin position="29"/>
        <end position="203"/>
    </location>
</feature>